<keyword evidence="2" id="KW-1185">Reference proteome</keyword>
<dbReference type="EMBL" id="CAKXAJ010024732">
    <property type="protein sequence ID" value="CAH2229638.1"/>
    <property type="molecule type" value="Genomic_DNA"/>
</dbReference>
<evidence type="ECO:0000313" key="2">
    <source>
        <dbReference type="Proteomes" id="UP000838756"/>
    </source>
</evidence>
<evidence type="ECO:0000313" key="1">
    <source>
        <dbReference type="EMBL" id="CAH2229638.1"/>
    </source>
</evidence>
<name>A0A8S4R401_9NEOP</name>
<proteinExistence type="predicted"/>
<protein>
    <submittedName>
        <fullName evidence="1">Jg4868 protein</fullName>
    </submittedName>
</protein>
<dbReference type="OrthoDB" id="10547659at2759"/>
<comment type="caution">
    <text evidence="1">The sequence shown here is derived from an EMBL/GenBank/DDBJ whole genome shotgun (WGS) entry which is preliminary data.</text>
</comment>
<organism evidence="1 2">
    <name type="scientific">Pararge aegeria aegeria</name>
    <dbReference type="NCBI Taxonomy" id="348720"/>
    <lineage>
        <taxon>Eukaryota</taxon>
        <taxon>Metazoa</taxon>
        <taxon>Ecdysozoa</taxon>
        <taxon>Arthropoda</taxon>
        <taxon>Hexapoda</taxon>
        <taxon>Insecta</taxon>
        <taxon>Pterygota</taxon>
        <taxon>Neoptera</taxon>
        <taxon>Endopterygota</taxon>
        <taxon>Lepidoptera</taxon>
        <taxon>Glossata</taxon>
        <taxon>Ditrysia</taxon>
        <taxon>Papilionoidea</taxon>
        <taxon>Nymphalidae</taxon>
        <taxon>Satyrinae</taxon>
        <taxon>Satyrini</taxon>
        <taxon>Parargina</taxon>
        <taxon>Pararge</taxon>
    </lineage>
</organism>
<sequence>MGRHSAGDGEGRYSEEYLLEYLYRSKYPHIAHNSFRVGNSLGPYNHAPQTFLFSENAHGKVRRERDGCTITHCYEGNVAAPRAPRTIDSLRRPNVGLLIRSMCDAKRPPVKERSRKYPAKSRLAPIKVNSSAAENNQGVAVLLDMIPRNSHIVLQAAITTCLVIAQSFLIRSSVVLTAPRSAFTPNKHEERARGRSCSKLLI</sequence>
<gene>
    <name evidence="1" type="primary">jg4868</name>
    <name evidence="1" type="ORF">PAEG_LOCUS9050</name>
</gene>
<accession>A0A8S4R401</accession>
<reference evidence="1" key="1">
    <citation type="submission" date="2022-03" db="EMBL/GenBank/DDBJ databases">
        <authorList>
            <person name="Lindestad O."/>
        </authorList>
    </citation>
    <scope>NUCLEOTIDE SEQUENCE</scope>
</reference>
<dbReference type="AlphaFoldDB" id="A0A8S4R401"/>
<dbReference type="Proteomes" id="UP000838756">
    <property type="component" value="Unassembled WGS sequence"/>
</dbReference>